<evidence type="ECO:0000313" key="2">
    <source>
        <dbReference type="EMBL" id="MBM7035985.1"/>
    </source>
</evidence>
<dbReference type="Pfam" id="PF00534">
    <property type="entry name" value="Glycos_transf_1"/>
    <property type="match status" value="1"/>
</dbReference>
<dbReference type="Gene3D" id="3.40.50.2000">
    <property type="entry name" value="Glycogen Phosphorylase B"/>
    <property type="match status" value="1"/>
</dbReference>
<dbReference type="EMBL" id="JAFEUM010000002">
    <property type="protein sequence ID" value="MBM7035985.1"/>
    <property type="molecule type" value="Genomic_DNA"/>
</dbReference>
<name>A0ABS2HEH6_9VIBR</name>
<accession>A0ABS2HEH6</accession>
<protein>
    <submittedName>
        <fullName evidence="2">Glycosyltransferase</fullName>
    </submittedName>
</protein>
<dbReference type="SUPFAM" id="SSF53756">
    <property type="entry name" value="UDP-Glycosyltransferase/glycogen phosphorylase"/>
    <property type="match status" value="1"/>
</dbReference>
<keyword evidence="3" id="KW-1185">Reference proteome</keyword>
<comment type="caution">
    <text evidence="2">The sequence shown here is derived from an EMBL/GenBank/DDBJ whole genome shotgun (WGS) entry which is preliminary data.</text>
</comment>
<evidence type="ECO:0000313" key="3">
    <source>
        <dbReference type="Proteomes" id="UP000809621"/>
    </source>
</evidence>
<sequence>MNTVKTASTIVFDPIPFHGGSKVATSTALKQCPNSSKFYILTATPSSWAKRLPSAHIQPLSMAAVLLTQTTGIGYWLKQFYLAVYLGLFCARVKMKNKRQPLQLVLASGHGVDMAGYWLSALFVIKITQLIHGPVGKSRLSSYAFRQGHPTFYLPSAKDSLLALNQESGLPRNCLPFVNGLDKQDWPRSREGSFDSTLQIFWAASLLKWKGLSVLDEALQLNHLDRQFRTRICYIQPKNSHQPQSSLPTTLQNCVSMPNPKNLDLIRAQSHLFISTSHQEPFGLSILEALAAGLVVIIPKDGAYWDQELEHGVNCFKYQANDPFSLNLLLGQLLVNRHKLAHVASNGQRHAQSYHAHTCYAHIVEALTSLDTTACRLSSRRASSALRAKS</sequence>
<reference evidence="2 3" key="1">
    <citation type="submission" date="2021-02" db="EMBL/GenBank/DDBJ databases">
        <authorList>
            <person name="Park J.-S."/>
        </authorList>
    </citation>
    <scope>NUCLEOTIDE SEQUENCE [LARGE SCALE GENOMIC DNA]</scope>
    <source>
        <strain evidence="2 3">188UL20-2</strain>
    </source>
</reference>
<dbReference type="Proteomes" id="UP000809621">
    <property type="component" value="Unassembled WGS sequence"/>
</dbReference>
<organism evidence="2 3">
    <name type="scientific">Vibrio ulleungensis</name>
    <dbReference type="NCBI Taxonomy" id="2807619"/>
    <lineage>
        <taxon>Bacteria</taxon>
        <taxon>Pseudomonadati</taxon>
        <taxon>Pseudomonadota</taxon>
        <taxon>Gammaproteobacteria</taxon>
        <taxon>Vibrionales</taxon>
        <taxon>Vibrionaceae</taxon>
        <taxon>Vibrio</taxon>
    </lineage>
</organism>
<gene>
    <name evidence="2" type="ORF">JQC93_06140</name>
</gene>
<proteinExistence type="predicted"/>
<feature type="domain" description="Glycosyl transferase family 1" evidence="1">
    <location>
        <begin position="193"/>
        <end position="349"/>
    </location>
</feature>
<dbReference type="RefSeq" id="WP_205157599.1">
    <property type="nucleotide sequence ID" value="NZ_JAFEUM010000002.1"/>
</dbReference>
<evidence type="ECO:0000259" key="1">
    <source>
        <dbReference type="Pfam" id="PF00534"/>
    </source>
</evidence>
<dbReference type="InterPro" id="IPR001296">
    <property type="entry name" value="Glyco_trans_1"/>
</dbReference>